<dbReference type="EMBL" id="JABRWO010000007">
    <property type="protein sequence ID" value="MBA2115449.1"/>
    <property type="molecule type" value="Genomic_DNA"/>
</dbReference>
<dbReference type="AlphaFoldDB" id="A0A7V8V683"/>
<feature type="transmembrane region" description="Helical" evidence="1">
    <location>
        <begin position="58"/>
        <end position="82"/>
    </location>
</feature>
<feature type="transmembrane region" description="Helical" evidence="1">
    <location>
        <begin position="94"/>
        <end position="111"/>
    </location>
</feature>
<evidence type="ECO:0000256" key="1">
    <source>
        <dbReference type="SAM" id="Phobius"/>
    </source>
</evidence>
<reference evidence="2 3" key="1">
    <citation type="submission" date="2020-05" db="EMBL/GenBank/DDBJ databases">
        <title>Bremerella alba sp. nov., a novel planctomycete isolated from the surface of the macroalga Fucus spiralis.</title>
        <authorList>
            <person name="Godinho O."/>
            <person name="Botelho R."/>
            <person name="Albuquerque L."/>
            <person name="Wiegand S."/>
            <person name="Da Costa M.S."/>
            <person name="Lobo-Da-Cunha A."/>
            <person name="Jogler C."/>
            <person name="Lage O.M."/>
        </authorList>
    </citation>
    <scope>NUCLEOTIDE SEQUENCE [LARGE SCALE GENOMIC DNA]</scope>
    <source>
        <strain evidence="2 3">FF15</strain>
    </source>
</reference>
<sequence length="122" mass="12787">MQRLISFSAMALLSVGVFQASQLSDFLSSVTGGGIIYASPFIALSLVALLFGPSVLRLVCGASAAIFVIAAHYAITSCVLLLSTPGDPNIGLGMLMYAMPLFLWTATWLGYEHEGRKGDGGL</sequence>
<keyword evidence="1" id="KW-1133">Transmembrane helix</keyword>
<evidence type="ECO:0000313" key="3">
    <source>
        <dbReference type="Proteomes" id="UP000551616"/>
    </source>
</evidence>
<feature type="transmembrane region" description="Helical" evidence="1">
    <location>
        <begin position="30"/>
        <end position="51"/>
    </location>
</feature>
<accession>A0A7V8V683</accession>
<dbReference type="Proteomes" id="UP000551616">
    <property type="component" value="Unassembled WGS sequence"/>
</dbReference>
<proteinExistence type="predicted"/>
<keyword evidence="1" id="KW-0812">Transmembrane</keyword>
<comment type="caution">
    <text evidence="2">The sequence shown here is derived from an EMBL/GenBank/DDBJ whole genome shotgun (WGS) entry which is preliminary data.</text>
</comment>
<keyword evidence="1" id="KW-0472">Membrane</keyword>
<evidence type="ECO:0000313" key="2">
    <source>
        <dbReference type="EMBL" id="MBA2115449.1"/>
    </source>
</evidence>
<name>A0A7V8V683_9BACT</name>
<gene>
    <name evidence="2" type="ORF">HOV93_26300</name>
</gene>
<organism evidence="2 3">
    <name type="scientific">Bremerella alba</name>
    <dbReference type="NCBI Taxonomy" id="980252"/>
    <lineage>
        <taxon>Bacteria</taxon>
        <taxon>Pseudomonadati</taxon>
        <taxon>Planctomycetota</taxon>
        <taxon>Planctomycetia</taxon>
        <taxon>Pirellulales</taxon>
        <taxon>Pirellulaceae</taxon>
        <taxon>Bremerella</taxon>
    </lineage>
</organism>
<keyword evidence="3" id="KW-1185">Reference proteome</keyword>
<protein>
    <submittedName>
        <fullName evidence="2">Uncharacterized protein</fullName>
    </submittedName>
</protein>